<evidence type="ECO:0000259" key="6">
    <source>
        <dbReference type="Pfam" id="PF08335"/>
    </source>
</evidence>
<evidence type="ECO:0000256" key="2">
    <source>
        <dbReference type="ARBA" id="ARBA00022695"/>
    </source>
</evidence>
<dbReference type="EMBL" id="CP002915">
    <property type="protein sequence ID" value="AEK29641.1"/>
    <property type="molecule type" value="Genomic_DNA"/>
</dbReference>
<keyword evidence="1 7" id="KW-0808">Transferase</keyword>
<keyword evidence="5" id="KW-0511">Multifunctional enzyme</keyword>
<evidence type="ECO:0000256" key="1">
    <source>
        <dbReference type="ARBA" id="ARBA00022679"/>
    </source>
</evidence>
<protein>
    <submittedName>
        <fullName evidence="7">[Protein-PII] uridylyltransferase</fullName>
        <ecNumber evidence="7">2.7.7.59</ecNumber>
    </submittedName>
</protein>
<evidence type="ECO:0000313" key="8">
    <source>
        <dbReference type="Proteomes" id="UP000008394"/>
    </source>
</evidence>
<dbReference type="Proteomes" id="UP000008394">
    <property type="component" value="Chromosome"/>
</dbReference>
<dbReference type="PANTHER" id="PTHR47320">
    <property type="entry name" value="BIFUNCTIONAL URIDYLYLTRANSFERASE/URIDYLYL-REMOVING ENZYME"/>
    <property type="match status" value="1"/>
</dbReference>
<proteinExistence type="predicted"/>
<dbReference type="GO" id="GO:0008773">
    <property type="term" value="F:[protein-PII] uridylyltransferase activity"/>
    <property type="evidence" value="ECO:0007669"/>
    <property type="project" value="UniProtKB-EC"/>
</dbReference>
<feature type="domain" description="PII-uridylyltransferase/Glutamine-synthetase adenylyltransferase" evidence="6">
    <location>
        <begin position="233"/>
        <end position="267"/>
    </location>
</feature>
<dbReference type="PANTHER" id="PTHR47320:SF1">
    <property type="entry name" value="BIFUNCTIONAL URIDYLYLTRANSFERASE_URIDYLYL-REMOVING ENZYME"/>
    <property type="match status" value="1"/>
</dbReference>
<dbReference type="InterPro" id="IPR043519">
    <property type="entry name" value="NT_sf"/>
</dbReference>
<dbReference type="Pfam" id="PF08335">
    <property type="entry name" value="GlnD_UR_UTase"/>
    <property type="match status" value="2"/>
</dbReference>
<dbReference type="InterPro" id="IPR010043">
    <property type="entry name" value="UTase/UR"/>
</dbReference>
<dbReference type="CDD" id="cd05401">
    <property type="entry name" value="NT_GlnE_GlnD_like"/>
    <property type="match status" value="1"/>
</dbReference>
<feature type="domain" description="PII-uridylyltransferase/Glutamine-synthetase adenylyltransferase" evidence="6">
    <location>
        <begin position="271"/>
        <end position="324"/>
    </location>
</feature>
<dbReference type="Gene3D" id="1.10.3090.10">
    <property type="entry name" value="cca-adding enzyme, domain 2"/>
    <property type="match status" value="1"/>
</dbReference>
<reference evidence="7 8" key="1">
    <citation type="journal article" date="2011" name="J. Bacteriol.">
        <title>Genome Sequence of the Probiotic Strain Bifidobacterium animalis subsp. lactis CNCM I-2494.</title>
        <authorList>
            <person name="Chervaux C."/>
            <person name="Grimaldi C."/>
            <person name="Bolotin A."/>
            <person name="Quinquis B."/>
            <person name="Legrain-Raspaud S."/>
            <person name="van Hylckama Vlieg J.E."/>
            <person name="Denariaz G."/>
            <person name="Smokvina T."/>
        </authorList>
    </citation>
    <scope>NUCLEOTIDE SEQUENCE [LARGE SCALE GENOMIC DNA]</scope>
    <source>
        <strain evidence="7 8">CNCM I-2494</strain>
    </source>
</reference>
<dbReference type="AlphaFoldDB" id="A0A806FR65"/>
<evidence type="ECO:0000256" key="5">
    <source>
        <dbReference type="ARBA" id="ARBA00023268"/>
    </source>
</evidence>
<dbReference type="EC" id="2.7.7.59" evidence="7"/>
<dbReference type="InterPro" id="IPR013546">
    <property type="entry name" value="PII_UdlTrfase/GS_AdlTrfase"/>
</dbReference>
<evidence type="ECO:0000256" key="4">
    <source>
        <dbReference type="ARBA" id="ARBA00022842"/>
    </source>
</evidence>
<dbReference type="GO" id="GO:0016787">
    <property type="term" value="F:hydrolase activity"/>
    <property type="evidence" value="ECO:0007669"/>
    <property type="project" value="UniProtKB-KW"/>
</dbReference>
<sequence length="667" mass="73705">MGTVSDCSLSLLRKSLLCVIWDIFGAICLFLRKVSLLFTQKGCACKGHNKRNEMRRDENMAMSTLKQQFLELSEPDADGVYRNGSAKRMARTNLAMRELEALWNEAVHSVPFQIPDSGIGLAAVGSLARGQIGPASDLDLVLITADHVALSTTQLNEFANKLWYPIWDSGLDLDHSVRTVSRCESVTDHDLPAAMGWLNVNPIAGDRHLIETTATAILERWRKAARKRLPELLESANVRNERFDRMSYVNQPDIKESRGGLRDTVLLSALAASWLADRPHGRYDDAVERLLDVRDAIHLITRKDADRLLTQYQAEVAAMLGLTDPTLPEGEREAKSIDDLQTLLASLSRTIAFALDSTASRAQRTLVHDKPRFSFFQILSPRAGGKREAPKFEMLAPGVAKHEQEIVLAPQADPLADPALPLRVAAAAGREGLPINTSTLVNLKRAPIHDKAWSDEMRRLFVELLASGERLPQVWEELDFVGIPGRLMPEWDAIRNRPSVSAAHRYTIDRHMLAVTAQLGRERPVNGGAFDDVHYTALLLAGILHDIGKRPGVADHAAEGARHAAVIVRRMGFDDQMVDWVRLLVREHLTLSDFASSRNPNDPEVGAELASLVDGDPQLLDMLFALTKADMSSLGATAGETISNTVGWSKWRARLVTQMAALARASM</sequence>
<organism evidence="7 8">
    <name type="scientific">Bifidobacterium animalis subsp. lactis CNCM I-2494</name>
    <dbReference type="NCBI Taxonomy" id="1042403"/>
    <lineage>
        <taxon>Bacteria</taxon>
        <taxon>Bacillati</taxon>
        <taxon>Actinomycetota</taxon>
        <taxon>Actinomycetes</taxon>
        <taxon>Bifidobacteriales</taxon>
        <taxon>Bifidobacteriaceae</taxon>
        <taxon>Bifidobacterium</taxon>
    </lineage>
</organism>
<dbReference type="KEGG" id="bnm:BALAC2494_00930"/>
<dbReference type="SUPFAM" id="SSF109604">
    <property type="entry name" value="HD-domain/PDEase-like"/>
    <property type="match status" value="1"/>
</dbReference>
<evidence type="ECO:0000256" key="3">
    <source>
        <dbReference type="ARBA" id="ARBA00022801"/>
    </source>
</evidence>
<keyword evidence="3" id="KW-0378">Hydrolase</keyword>
<keyword evidence="2 7" id="KW-0548">Nucleotidyltransferase</keyword>
<name>A0A806FR65_BIFAN</name>
<keyword evidence="4" id="KW-0460">Magnesium</keyword>
<evidence type="ECO:0000313" key="7">
    <source>
        <dbReference type="EMBL" id="AEK29641.1"/>
    </source>
</evidence>
<gene>
    <name evidence="7" type="ORF">BALAC2494_00930</name>
</gene>
<accession>A0A806FR65</accession>
<dbReference type="SUPFAM" id="SSF81301">
    <property type="entry name" value="Nucleotidyltransferase"/>
    <property type="match status" value="1"/>
</dbReference>